<dbReference type="OrthoDB" id="4940884at2759"/>
<evidence type="ECO:0000313" key="3">
    <source>
        <dbReference type="Proteomes" id="UP000030816"/>
    </source>
</evidence>
<accession>A0A0B2WZF2</accession>
<dbReference type="AlphaFoldDB" id="A0A0B2WZF2"/>
<dbReference type="GeneID" id="63737876"/>
<dbReference type="RefSeq" id="XP_040680025.1">
    <property type="nucleotide sequence ID" value="XM_040822220.1"/>
</dbReference>
<feature type="region of interest" description="Disordered" evidence="1">
    <location>
        <begin position="187"/>
        <end position="208"/>
    </location>
</feature>
<proteinExistence type="predicted"/>
<reference evidence="2 3" key="1">
    <citation type="journal article" date="2014" name="Proc. Natl. Acad. Sci. U.S.A.">
        <title>Trajectory and genomic determinants of fungal-pathogen speciation and host adaptation.</title>
        <authorList>
            <person name="Hu X."/>
            <person name="Xiao G."/>
            <person name="Zheng P."/>
            <person name="Shang Y."/>
            <person name="Su Y."/>
            <person name="Zhang X."/>
            <person name="Liu X."/>
            <person name="Zhan S."/>
            <person name="St Leger R.J."/>
            <person name="Wang C."/>
        </authorList>
    </citation>
    <scope>NUCLEOTIDE SEQUENCE [LARGE SCALE GENOMIC DNA]</scope>
    <source>
        <strain evidence="2 3">ARSEF 1941</strain>
    </source>
</reference>
<comment type="caution">
    <text evidence="2">The sequence shown here is derived from an EMBL/GenBank/DDBJ whole genome shotgun (WGS) entry which is preliminary data.</text>
</comment>
<feature type="compositionally biased region" description="Basic and acidic residues" evidence="1">
    <location>
        <begin position="187"/>
        <end position="199"/>
    </location>
</feature>
<evidence type="ECO:0000256" key="1">
    <source>
        <dbReference type="SAM" id="MobiDB-lite"/>
    </source>
</evidence>
<protein>
    <submittedName>
        <fullName evidence="2">Uncharacterized protein</fullName>
    </submittedName>
</protein>
<dbReference type="HOGENOM" id="CLU_1210083_0_0_1"/>
<evidence type="ECO:0000313" key="2">
    <source>
        <dbReference type="EMBL" id="KHN98959.1"/>
    </source>
</evidence>
<gene>
    <name evidence="2" type="ORF">MAM_03421</name>
</gene>
<dbReference type="EMBL" id="AZHE01000006">
    <property type="protein sequence ID" value="KHN98959.1"/>
    <property type="molecule type" value="Genomic_DNA"/>
</dbReference>
<dbReference type="Proteomes" id="UP000030816">
    <property type="component" value="Unassembled WGS sequence"/>
</dbReference>
<sequence>MDSKPTSVSEERFQQLLAAVDQTQASLRSHSFQIVSLQNQIQVIQNARVKEAKETRQHIRDKEELRSKIAYLKGMLAKLTVEFYSAQAAAAAASTSPLERERPQAMHRGLNPRDDMSLSAFLQLSLDKSTPPNRAVDIVADRLLEEQRSLLVRGLQDFAHMNQSLSTETRDQLNELDPAHFYDAREAMTDDGHKTKTEGGDDTFSLEDGMLQAPIAVDAA</sequence>
<name>A0A0B2WZF2_METAS</name>
<keyword evidence="3" id="KW-1185">Reference proteome</keyword>
<organism evidence="2 3">
    <name type="scientific">Metarhizium album (strain ARSEF 1941)</name>
    <dbReference type="NCBI Taxonomy" id="1081103"/>
    <lineage>
        <taxon>Eukaryota</taxon>
        <taxon>Fungi</taxon>
        <taxon>Dikarya</taxon>
        <taxon>Ascomycota</taxon>
        <taxon>Pezizomycotina</taxon>
        <taxon>Sordariomycetes</taxon>
        <taxon>Hypocreomycetidae</taxon>
        <taxon>Hypocreales</taxon>
        <taxon>Clavicipitaceae</taxon>
        <taxon>Metarhizium</taxon>
    </lineage>
</organism>